<feature type="transmembrane region" description="Helical" evidence="1">
    <location>
        <begin position="24"/>
        <end position="46"/>
    </location>
</feature>
<dbReference type="RefSeq" id="WP_186992413.1">
    <property type="nucleotide sequence ID" value="NZ_JACOOS010000005.1"/>
</dbReference>
<keyword evidence="1" id="KW-0472">Membrane</keyword>
<name>A0ABR7FPT0_9FIRM</name>
<organism evidence="2 3">
    <name type="scientific">Anaerostipes hominis</name>
    <name type="common">ex Liu et al. 2021</name>
    <dbReference type="NCBI Taxonomy" id="2763018"/>
    <lineage>
        <taxon>Bacteria</taxon>
        <taxon>Bacillati</taxon>
        <taxon>Bacillota</taxon>
        <taxon>Clostridia</taxon>
        <taxon>Lachnospirales</taxon>
        <taxon>Lachnospiraceae</taxon>
        <taxon>Anaerostipes</taxon>
    </lineage>
</organism>
<feature type="transmembrane region" description="Helical" evidence="1">
    <location>
        <begin position="130"/>
        <end position="149"/>
    </location>
</feature>
<dbReference type="Proteomes" id="UP000635828">
    <property type="component" value="Unassembled WGS sequence"/>
</dbReference>
<accession>A0ABR7FPT0</accession>
<dbReference type="EMBL" id="JACOOS010000005">
    <property type="protein sequence ID" value="MBC5677213.1"/>
    <property type="molecule type" value="Genomic_DNA"/>
</dbReference>
<keyword evidence="3" id="KW-1185">Reference proteome</keyword>
<evidence type="ECO:0000313" key="2">
    <source>
        <dbReference type="EMBL" id="MBC5677213.1"/>
    </source>
</evidence>
<keyword evidence="1" id="KW-1133">Transmembrane helix</keyword>
<comment type="caution">
    <text evidence="2">The sequence shown here is derived from an EMBL/GenBank/DDBJ whole genome shotgun (WGS) entry which is preliminary data.</text>
</comment>
<proteinExistence type="predicted"/>
<reference evidence="2 3" key="1">
    <citation type="submission" date="2020-08" db="EMBL/GenBank/DDBJ databases">
        <title>Genome public.</title>
        <authorList>
            <person name="Liu C."/>
            <person name="Sun Q."/>
        </authorList>
    </citation>
    <scope>NUCLEOTIDE SEQUENCE [LARGE SCALE GENOMIC DNA]</scope>
    <source>
        <strain evidence="2 3">NSJ-7</strain>
    </source>
</reference>
<evidence type="ECO:0000256" key="1">
    <source>
        <dbReference type="SAM" id="Phobius"/>
    </source>
</evidence>
<protein>
    <submittedName>
        <fullName evidence="2">Uncharacterized protein</fullName>
    </submittedName>
</protein>
<feature type="transmembrane region" description="Helical" evidence="1">
    <location>
        <begin position="52"/>
        <end position="71"/>
    </location>
</feature>
<keyword evidence="1" id="KW-0812">Transmembrane</keyword>
<evidence type="ECO:0000313" key="3">
    <source>
        <dbReference type="Proteomes" id="UP000635828"/>
    </source>
</evidence>
<sequence length="182" mass="20440">MNEQFESTNLTYETKMDATELMRYIKAICIPLAVFLITMYTIAKFAGFGTKLLAPLYGTMWAAGAICAILMPSHRADVIKETLATLSGYGLALIGMHKLMGVTSGVSGQMIAASFDTAVTSVFGNTMLGYINNFIWMIPIIVPITFLVMQAKRIMQFRKNKDKNKFYEQIRDVRDENKAHMR</sequence>
<gene>
    <name evidence="2" type="ORF">H8S22_06205</name>
</gene>